<keyword evidence="1" id="KW-0812">Transmembrane</keyword>
<dbReference type="AlphaFoldDB" id="F7YUA6"/>
<evidence type="ECO:0000313" key="2">
    <source>
        <dbReference type="EMBL" id="AEH51305.1"/>
    </source>
</evidence>
<name>F7YUA6_9THEM</name>
<keyword evidence="1" id="KW-0472">Membrane</keyword>
<accession>F7YUA6</accession>
<dbReference type="STRING" id="688269.Theth_1233"/>
<dbReference type="HOGENOM" id="CLU_1585088_0_0_0"/>
<protein>
    <submittedName>
        <fullName evidence="2">Uncharacterized protein</fullName>
    </submittedName>
</protein>
<reference evidence="2 3" key="1">
    <citation type="submission" date="2010-11" db="EMBL/GenBank/DDBJ databases">
        <title>The complete genome of Thermotoga thermarum DSM 5069.</title>
        <authorList>
            <consortium name="US DOE Joint Genome Institute (JGI-PGF)"/>
            <person name="Lucas S."/>
            <person name="Copeland A."/>
            <person name="Lapidus A."/>
            <person name="Bruce D."/>
            <person name="Goodwin L."/>
            <person name="Pitluck S."/>
            <person name="Kyrpides N."/>
            <person name="Mavromatis K."/>
            <person name="Ivanova N."/>
            <person name="Zeytun A."/>
            <person name="Brettin T."/>
            <person name="Detter J.C."/>
            <person name="Tapia R."/>
            <person name="Han C."/>
            <person name="Land M."/>
            <person name="Hauser L."/>
            <person name="Markowitz V."/>
            <person name="Cheng J.-F."/>
            <person name="Hugenholtz P."/>
            <person name="Woyke T."/>
            <person name="Wu D."/>
            <person name="Spring S."/>
            <person name="Schroeder M."/>
            <person name="Brambilla E."/>
            <person name="Klenk H.-P."/>
            <person name="Eisen J.A."/>
        </authorList>
    </citation>
    <scope>NUCLEOTIDE SEQUENCE [LARGE SCALE GENOMIC DNA]</scope>
    <source>
        <strain evidence="2 3">DSM 5069</strain>
    </source>
</reference>
<dbReference type="Pfam" id="PF16235">
    <property type="entry name" value="DUF4894"/>
    <property type="match status" value="1"/>
</dbReference>
<dbReference type="EMBL" id="CP002351">
    <property type="protein sequence ID" value="AEH51305.1"/>
    <property type="molecule type" value="Genomic_DNA"/>
</dbReference>
<keyword evidence="3" id="KW-1185">Reference proteome</keyword>
<feature type="transmembrane region" description="Helical" evidence="1">
    <location>
        <begin position="7"/>
        <end position="25"/>
    </location>
</feature>
<evidence type="ECO:0000256" key="1">
    <source>
        <dbReference type="SAM" id="Phobius"/>
    </source>
</evidence>
<sequence precursor="true">MMYNFKKAFVFVLTFYFITFAWFLYKLPYRVSFDRKEPEEKPAFVIAYKNRYWLVSENGDILGVAKLSDLATNAFVSQVDVVDLKVDKVSLETMKRLKIVLQSPYVTEVRLKDKCAILLKGVVLYFNEWNDLITHCSKLETAIRFMEPKSEYFLSPVGLFYKLRGDESEKK</sequence>
<gene>
    <name evidence="2" type="ORF">Theth_1233</name>
</gene>
<organism evidence="2 3">
    <name type="scientific">Pseudothermotoga thermarum DSM 5069</name>
    <dbReference type="NCBI Taxonomy" id="688269"/>
    <lineage>
        <taxon>Bacteria</taxon>
        <taxon>Thermotogati</taxon>
        <taxon>Thermotogota</taxon>
        <taxon>Thermotogae</taxon>
        <taxon>Thermotogales</taxon>
        <taxon>Thermotogaceae</taxon>
        <taxon>Pseudothermotoga</taxon>
    </lineage>
</organism>
<dbReference type="InterPro" id="IPR032607">
    <property type="entry name" value="DUF4894"/>
</dbReference>
<dbReference type="Proteomes" id="UP000006804">
    <property type="component" value="Chromosome"/>
</dbReference>
<proteinExistence type="predicted"/>
<keyword evidence="1" id="KW-1133">Transmembrane helix</keyword>
<evidence type="ECO:0000313" key="3">
    <source>
        <dbReference type="Proteomes" id="UP000006804"/>
    </source>
</evidence>
<dbReference type="PATRIC" id="fig|688269.3.peg.1270"/>
<dbReference type="KEGG" id="tta:Theth_1233"/>